<dbReference type="Proteomes" id="UP000681967">
    <property type="component" value="Unassembled WGS sequence"/>
</dbReference>
<dbReference type="Proteomes" id="UP000681720">
    <property type="component" value="Unassembled WGS sequence"/>
</dbReference>
<dbReference type="EMBL" id="CAJOBH010143555">
    <property type="protein sequence ID" value="CAF4816399.1"/>
    <property type="molecule type" value="Genomic_DNA"/>
</dbReference>
<name>A0A8S3A1G8_9BILA</name>
<feature type="non-terminal residue" evidence="2">
    <location>
        <position position="60"/>
    </location>
</feature>
<feature type="region of interest" description="Disordered" evidence="1">
    <location>
        <begin position="1"/>
        <end position="60"/>
    </location>
</feature>
<feature type="compositionally biased region" description="Basic and acidic residues" evidence="1">
    <location>
        <begin position="48"/>
        <end position="60"/>
    </location>
</feature>
<feature type="compositionally biased region" description="Basic and acidic residues" evidence="1">
    <location>
        <begin position="1"/>
        <end position="15"/>
    </location>
</feature>
<evidence type="ECO:0000313" key="2">
    <source>
        <dbReference type="EMBL" id="CAF4687769.1"/>
    </source>
</evidence>
<dbReference type="EMBL" id="CAJOBJ010123508">
    <property type="protein sequence ID" value="CAF4687769.1"/>
    <property type="molecule type" value="Genomic_DNA"/>
</dbReference>
<organism evidence="2 4">
    <name type="scientific">Rotaria magnacalcarata</name>
    <dbReference type="NCBI Taxonomy" id="392030"/>
    <lineage>
        <taxon>Eukaryota</taxon>
        <taxon>Metazoa</taxon>
        <taxon>Spiralia</taxon>
        <taxon>Gnathifera</taxon>
        <taxon>Rotifera</taxon>
        <taxon>Eurotatoria</taxon>
        <taxon>Bdelloidea</taxon>
        <taxon>Philodinida</taxon>
        <taxon>Philodinidae</taxon>
        <taxon>Rotaria</taxon>
    </lineage>
</organism>
<comment type="caution">
    <text evidence="2">The sequence shown here is derived from an EMBL/GenBank/DDBJ whole genome shotgun (WGS) entry which is preliminary data.</text>
</comment>
<accession>A0A8S3A1G8</accession>
<evidence type="ECO:0000313" key="4">
    <source>
        <dbReference type="Proteomes" id="UP000681720"/>
    </source>
</evidence>
<reference evidence="2" key="1">
    <citation type="submission" date="2021-02" db="EMBL/GenBank/DDBJ databases">
        <authorList>
            <person name="Nowell W R."/>
        </authorList>
    </citation>
    <scope>NUCLEOTIDE SEQUENCE</scope>
</reference>
<evidence type="ECO:0000256" key="1">
    <source>
        <dbReference type="SAM" id="MobiDB-lite"/>
    </source>
</evidence>
<sequence>MERQRMEEENRRIKEYANTQQQREDVAKAEKRAREQALDNVQRTLADQIKRDREEREEQE</sequence>
<proteinExistence type="predicted"/>
<protein>
    <submittedName>
        <fullName evidence="2">Uncharacterized protein</fullName>
    </submittedName>
</protein>
<dbReference type="AlphaFoldDB" id="A0A8S3A1G8"/>
<feature type="compositionally biased region" description="Basic and acidic residues" evidence="1">
    <location>
        <begin position="22"/>
        <end position="37"/>
    </location>
</feature>
<gene>
    <name evidence="3" type="ORF">BYL167_LOCUS48792</name>
    <name evidence="2" type="ORF">GIL414_LOCUS42544</name>
</gene>
<evidence type="ECO:0000313" key="3">
    <source>
        <dbReference type="EMBL" id="CAF4816399.1"/>
    </source>
</evidence>